<reference evidence="1 2" key="1">
    <citation type="submission" date="2020-04" db="EMBL/GenBank/DDBJ databases">
        <title>Flammeovirga sp. SR4, a novel species isolated from seawater.</title>
        <authorList>
            <person name="Wang X."/>
        </authorList>
    </citation>
    <scope>NUCLEOTIDE SEQUENCE [LARGE SCALE GENOMIC DNA]</scope>
    <source>
        <strain evidence="1 2">ATCC 23126</strain>
    </source>
</reference>
<comment type="caution">
    <text evidence="1">The sequence shown here is derived from an EMBL/GenBank/DDBJ whole genome shotgun (WGS) entry which is preliminary data.</text>
</comment>
<evidence type="ECO:0000313" key="2">
    <source>
        <dbReference type="Proteomes" id="UP000576082"/>
    </source>
</evidence>
<sequence>MLRSFLCIILLFTSITAFSQINFKGYVIGNTLPEDRVHTTKMSFAGHYGHFEASKNNQGLIHSVVFKPEKSGTPTLMTKAEVQKFITSLKHYFKVDMTREGQGKNGTFKGIHRDCHFIVNYTHQQFNYGSYYHINLIIHNPKLGTVSYLE</sequence>
<gene>
    <name evidence="1" type="ORF">HHU12_26420</name>
</gene>
<dbReference type="EMBL" id="JABANE010000102">
    <property type="protein sequence ID" value="NME71530.1"/>
    <property type="molecule type" value="Genomic_DNA"/>
</dbReference>
<dbReference type="AlphaFoldDB" id="A0A7X9XC98"/>
<proteinExistence type="predicted"/>
<protein>
    <submittedName>
        <fullName evidence="1">Uncharacterized protein</fullName>
    </submittedName>
</protein>
<keyword evidence="2" id="KW-1185">Reference proteome</keyword>
<name>A0A7X9XC98_9BACT</name>
<dbReference type="RefSeq" id="WP_169659744.1">
    <property type="nucleotide sequence ID" value="NZ_JABANE010000102.1"/>
</dbReference>
<dbReference type="Proteomes" id="UP000576082">
    <property type="component" value="Unassembled WGS sequence"/>
</dbReference>
<organism evidence="1 2">
    <name type="scientific">Flammeovirga aprica JL-4</name>
    <dbReference type="NCBI Taxonomy" id="694437"/>
    <lineage>
        <taxon>Bacteria</taxon>
        <taxon>Pseudomonadati</taxon>
        <taxon>Bacteroidota</taxon>
        <taxon>Cytophagia</taxon>
        <taxon>Cytophagales</taxon>
        <taxon>Flammeovirgaceae</taxon>
        <taxon>Flammeovirga</taxon>
    </lineage>
</organism>
<evidence type="ECO:0000313" key="1">
    <source>
        <dbReference type="EMBL" id="NME71530.1"/>
    </source>
</evidence>
<accession>A0A7X9XC98</accession>